<keyword evidence="5" id="KW-0067">ATP-binding</keyword>
<evidence type="ECO:0000256" key="3">
    <source>
        <dbReference type="ARBA" id="ARBA00022692"/>
    </source>
</evidence>
<evidence type="ECO:0000256" key="8">
    <source>
        <dbReference type="SAM" id="Phobius"/>
    </source>
</evidence>
<protein>
    <submittedName>
        <fullName evidence="10">ABC transporter G family member 41</fullName>
    </submittedName>
</protein>
<comment type="caution">
    <text evidence="10">The sequence shown here is derived from an EMBL/GenBank/DDBJ whole genome shotgun (WGS) entry which is preliminary data.</text>
</comment>
<gene>
    <name evidence="10" type="ORF">PR003_g12579</name>
</gene>
<dbReference type="SMART" id="SM00382">
    <property type="entry name" value="AAA"/>
    <property type="match status" value="2"/>
</dbReference>
<dbReference type="FunFam" id="3.40.50.300:FF:000289">
    <property type="entry name" value="ABC transporter G family member 31"/>
    <property type="match status" value="1"/>
</dbReference>
<dbReference type="GO" id="GO:0016887">
    <property type="term" value="F:ATP hydrolysis activity"/>
    <property type="evidence" value="ECO:0007669"/>
    <property type="project" value="InterPro"/>
</dbReference>
<feature type="transmembrane region" description="Helical" evidence="8">
    <location>
        <begin position="499"/>
        <end position="523"/>
    </location>
</feature>
<dbReference type="InterPro" id="IPR003593">
    <property type="entry name" value="AAA+_ATPase"/>
</dbReference>
<keyword evidence="3 8" id="KW-0812">Transmembrane</keyword>
<dbReference type="SUPFAM" id="SSF52540">
    <property type="entry name" value="P-loop containing nucleoside triphosphate hydrolases"/>
    <property type="match status" value="2"/>
</dbReference>
<evidence type="ECO:0000259" key="9">
    <source>
        <dbReference type="PROSITE" id="PS50893"/>
    </source>
</evidence>
<keyword evidence="11" id="KW-1185">Reference proteome</keyword>
<evidence type="ECO:0000313" key="11">
    <source>
        <dbReference type="Proteomes" id="UP000434957"/>
    </source>
</evidence>
<name>A0A6A4F823_9STRA</name>
<dbReference type="PANTHER" id="PTHR19241">
    <property type="entry name" value="ATP-BINDING CASSETTE TRANSPORTER"/>
    <property type="match status" value="1"/>
</dbReference>
<dbReference type="EMBL" id="QXFT01000763">
    <property type="protein sequence ID" value="KAE9336291.1"/>
    <property type="molecule type" value="Genomic_DNA"/>
</dbReference>
<keyword evidence="6 8" id="KW-1133">Transmembrane helix</keyword>
<keyword evidence="2" id="KW-0813">Transport</keyword>
<evidence type="ECO:0000313" key="10">
    <source>
        <dbReference type="EMBL" id="KAE9336291.1"/>
    </source>
</evidence>
<dbReference type="GO" id="GO:0016020">
    <property type="term" value="C:membrane"/>
    <property type="evidence" value="ECO:0007669"/>
    <property type="project" value="UniProtKB-SubCell"/>
</dbReference>
<dbReference type="Proteomes" id="UP000434957">
    <property type="component" value="Unassembled WGS sequence"/>
</dbReference>
<dbReference type="GO" id="GO:0140359">
    <property type="term" value="F:ABC-type transporter activity"/>
    <property type="evidence" value="ECO:0007669"/>
    <property type="project" value="InterPro"/>
</dbReference>
<feature type="transmembrane region" description="Helical" evidence="8">
    <location>
        <begin position="390"/>
        <end position="410"/>
    </location>
</feature>
<evidence type="ECO:0000256" key="2">
    <source>
        <dbReference type="ARBA" id="ARBA00022448"/>
    </source>
</evidence>
<dbReference type="AlphaFoldDB" id="A0A6A4F823"/>
<evidence type="ECO:0000256" key="7">
    <source>
        <dbReference type="ARBA" id="ARBA00023136"/>
    </source>
</evidence>
<keyword evidence="7 8" id="KW-0472">Membrane</keyword>
<dbReference type="GO" id="GO:0005524">
    <property type="term" value="F:ATP binding"/>
    <property type="evidence" value="ECO:0007669"/>
    <property type="project" value="UniProtKB-KW"/>
</dbReference>
<comment type="subcellular location">
    <subcellularLocation>
        <location evidence="1">Membrane</location>
        <topology evidence="1">Multi-pass membrane protein</topology>
    </subcellularLocation>
</comment>
<dbReference type="Pfam" id="PF01061">
    <property type="entry name" value="ABC2_membrane"/>
    <property type="match status" value="1"/>
</dbReference>
<feature type="domain" description="ABC transporter" evidence="9">
    <location>
        <begin position="33"/>
        <end position="286"/>
    </location>
</feature>
<proteinExistence type="predicted"/>
<evidence type="ECO:0000256" key="5">
    <source>
        <dbReference type="ARBA" id="ARBA00022840"/>
    </source>
</evidence>
<sequence length="1098" mass="123071">MEIRCKELSVVVKTQGTKTQELPSIANSVKSALRRVTSRTVSKRKHILNRVNAVFEPGTLTLVLGQPGSGKSTLLRVLSGQLPMDKSVTVEGNIAYNGLAWRNILPKLPQLAAYVPQTDQHFPSLTVQETLKFAHACCGESTSSPEQNEREFREICEIYPNLIIEQLGLKTCRDTKIGNDWSRGVSGGERRRVTTGEMEFGTKFATFMDEVTTGLDSATAFDIVSRQREIATKQQKTVVMALLQPTPEVFELFDNVLLLNNGEVIYHGPRNLILWHFEKLGLLCPLDVDVADFLLDIGTNQQRQYEFVRPGSVLTSRVPRLGSEFARHFRQSRIFFNTMRILEGPWSVELLCTADYYLMKVPEFRQSLWSSSLTLLRRQVTIALRNKKFLSVRALMAVLGGLIYGTTFYHVDLTNVQVTMGILYQTAVYLSMGQVSEIPTFIKARGGGFYKQRRANFYRTISFVIAYLAAVLPVIVGECVVFGSFVYWMCGFVTEIGPFLLFLLNMFLSSIAVSASFLTLAALSPTLDVAQPLATLSNSFFSVFAGFVVPMAQIPDYFSWLYWINPVAWCVRSVIVNQYRTSKFDVCVSGGKDYCQEFNATVGEYLLSQYDVPSDKEWIWGGVVYLVLFNAIFVAITSYILEHKRFDTSPQTGNESRLRKKKISPRKRDPFQLHLQHHHSHEDGEAGYYFKLAAPGLSSPVKSSATYSIHAAQPQFKPVTLAFVNLWYSVKVKRESVHLLQGISGYALPGTMTALMGSSGAGKTTLMDVIAGRKTAGKVRGEVLLNGYHATERAIRQCTGYCEQQDIHSEGSTVREALTFSALLRQDSDLPIAARITSVEECLELLDLRSNADQLVRNLSQEQLKRLSIGVELTAQPSVLFLDEPTSGLDARSAKIIMEGVRRVANTGRTIVCTIHQPSSDVFFLFDNLLLLRRGGEMVFFGELVNTAPDHRECGHLIDYFEEVPGISRLHEGRNAATWMLECIGAGAAESVDGQKASHFDFVQHFQQSTECRDLMRELDQPGVGKPATGRVLEVDFKQKRAASSWLQFCSLTHRFFTTYWRSPSYNLTRLVIALGFGACYLRVKSLQRIKGCIQPWV</sequence>
<feature type="domain" description="ABC transporter" evidence="9">
    <location>
        <begin position="721"/>
        <end position="960"/>
    </location>
</feature>
<reference evidence="10 11" key="1">
    <citation type="submission" date="2018-08" db="EMBL/GenBank/DDBJ databases">
        <title>Genomic investigation of the strawberry pathogen Phytophthora fragariae indicates pathogenicity is determined by transcriptional variation in three key races.</title>
        <authorList>
            <person name="Adams T.M."/>
            <person name="Armitage A.D."/>
            <person name="Sobczyk M.K."/>
            <person name="Bates H.J."/>
            <person name="Dunwell J.M."/>
            <person name="Nellist C.F."/>
            <person name="Harrison R.J."/>
        </authorList>
    </citation>
    <scope>NUCLEOTIDE SEQUENCE [LARGE SCALE GENOMIC DNA]</scope>
    <source>
        <strain evidence="10 11">SCRP333</strain>
    </source>
</reference>
<dbReference type="InterPro" id="IPR003439">
    <property type="entry name" value="ABC_transporter-like_ATP-bd"/>
</dbReference>
<dbReference type="InterPro" id="IPR027417">
    <property type="entry name" value="P-loop_NTPase"/>
</dbReference>
<evidence type="ECO:0000256" key="6">
    <source>
        <dbReference type="ARBA" id="ARBA00022989"/>
    </source>
</evidence>
<dbReference type="FunFam" id="3.40.50.300:FF:000528">
    <property type="entry name" value="ABC transporter G family member 31"/>
    <property type="match status" value="1"/>
</dbReference>
<dbReference type="PROSITE" id="PS50893">
    <property type="entry name" value="ABC_TRANSPORTER_2"/>
    <property type="match status" value="2"/>
</dbReference>
<keyword evidence="4" id="KW-0547">Nucleotide-binding</keyword>
<dbReference type="Gene3D" id="3.40.50.300">
    <property type="entry name" value="P-loop containing nucleotide triphosphate hydrolases"/>
    <property type="match status" value="2"/>
</dbReference>
<dbReference type="InterPro" id="IPR013525">
    <property type="entry name" value="ABC2_TM"/>
</dbReference>
<accession>A0A6A4F823</accession>
<dbReference type="Pfam" id="PF00005">
    <property type="entry name" value="ABC_tran"/>
    <property type="match status" value="2"/>
</dbReference>
<organism evidence="10 11">
    <name type="scientific">Phytophthora rubi</name>
    <dbReference type="NCBI Taxonomy" id="129364"/>
    <lineage>
        <taxon>Eukaryota</taxon>
        <taxon>Sar</taxon>
        <taxon>Stramenopiles</taxon>
        <taxon>Oomycota</taxon>
        <taxon>Peronosporomycetes</taxon>
        <taxon>Peronosporales</taxon>
        <taxon>Peronosporaceae</taxon>
        <taxon>Phytophthora</taxon>
    </lineage>
</organism>
<evidence type="ECO:0000256" key="1">
    <source>
        <dbReference type="ARBA" id="ARBA00004141"/>
    </source>
</evidence>
<feature type="transmembrane region" description="Helical" evidence="8">
    <location>
        <begin position="618"/>
        <end position="641"/>
    </location>
</feature>
<evidence type="ECO:0000256" key="4">
    <source>
        <dbReference type="ARBA" id="ARBA00022741"/>
    </source>
</evidence>
<feature type="transmembrane region" description="Helical" evidence="8">
    <location>
        <begin position="463"/>
        <end position="487"/>
    </location>
</feature>
<feature type="transmembrane region" description="Helical" evidence="8">
    <location>
        <begin position="535"/>
        <end position="554"/>
    </location>
</feature>